<dbReference type="VEuPathDB" id="FungiDB:CXQ85_001685"/>
<organism evidence="9 10">
    <name type="scientific">Candidozyma haemuli</name>
    <dbReference type="NCBI Taxonomy" id="45357"/>
    <lineage>
        <taxon>Eukaryota</taxon>
        <taxon>Fungi</taxon>
        <taxon>Dikarya</taxon>
        <taxon>Ascomycota</taxon>
        <taxon>Saccharomycotina</taxon>
        <taxon>Pichiomycetes</taxon>
        <taxon>Metschnikowiaceae</taxon>
        <taxon>Candidozyma</taxon>
    </lineage>
</organism>
<dbReference type="Proteomes" id="UP000244309">
    <property type="component" value="Unassembled WGS sequence"/>
</dbReference>
<comment type="subcellular location">
    <subcellularLocation>
        <location evidence="1">Nucleus</location>
    </subcellularLocation>
</comment>
<dbReference type="RefSeq" id="XP_025340848.1">
    <property type="nucleotide sequence ID" value="XM_025485383.1"/>
</dbReference>
<feature type="domain" description="Origin recognition complex subunit 3 N-terminal" evidence="7">
    <location>
        <begin position="11"/>
        <end position="354"/>
    </location>
</feature>
<protein>
    <recommendedName>
        <fullName evidence="11">Origin recognition complex subunit 3 winged helix C-terminal domain-containing protein</fullName>
    </recommendedName>
</protein>
<dbReference type="InterPro" id="IPR045667">
    <property type="entry name" value="ORC3_N"/>
</dbReference>
<dbReference type="GO" id="GO:0006270">
    <property type="term" value="P:DNA replication initiation"/>
    <property type="evidence" value="ECO:0007669"/>
    <property type="project" value="TreeGrafter"/>
</dbReference>
<evidence type="ECO:0000313" key="10">
    <source>
        <dbReference type="Proteomes" id="UP000244309"/>
    </source>
</evidence>
<dbReference type="STRING" id="45357.A0A2V1APX5"/>
<feature type="region of interest" description="Disordered" evidence="6">
    <location>
        <begin position="157"/>
        <end position="188"/>
    </location>
</feature>
<sequence length="726" mass="83598">MSDRGGLDPNSQKTHYTIDTSQRKRIKTDESCPFFSHTGEDIDLTRHRYRLYEKIWTHQLGAIQKILNSANDRFFADLISFIIDPLPQKLATAFLALSSNTANNLRTLDEFTGHLFHNGKNQHVRLVTLDSRECVHIKAAMREVVKQVLEPKQRLQEEPLAAFDEDQEPEPEASPEHEEEADGIDGDGYEGRISYDFEIVEDWVDSYVKKHNCADQLRIVVVLQDSDAFSNEVLNQIVHLLSVYSESIPIKLVMALSSKGISDWINNNFTSRARTLIDATKLQARNNKDICFQVIDDTLLRNEITAENPVLLDAQLSSIVLNRFENSNNSIDALITEFKLTYMIHFYQSPLSLLVDHDFVPQEFHFDALRKLPSFKTHIEFLLHSYHNFKKQKDDDGAEEMMKKIKELLNDDGAIYELFQNAKMQLQKYQNSVMNAIHIIHFLSDGEKQKFQLYKLVTNNQLINSSYLSDVLKKVRAFDDGQVERVSKFLQSDTIKLTLDDVDDEDTLGFKRALSKPGVTSDQLLKSLTIYLHDNPALNMKISDNLFNEVLTITGGISEIDKVRPRASIEESYENLMIKLIRPRSKEIIEEALDEPQHFLKNELIANEVGSNYKSSKVLGPLVTKLYHVYKDAPVNINMWDFFIAFKSSMSRRDLLAEINQQIASYDGELGDRMKEILKQSSEDDAKWERLLYAWFIQSSSELSAMGFLREKSKGDYVEKLIWKNL</sequence>
<proteinExistence type="inferred from homology"/>
<comment type="similarity">
    <text evidence="2">Belongs to the ORC3 family.</text>
</comment>
<evidence type="ECO:0000256" key="1">
    <source>
        <dbReference type="ARBA" id="ARBA00004123"/>
    </source>
</evidence>
<dbReference type="PANTHER" id="PTHR12748">
    <property type="entry name" value="ORIGIN RECOGNITION COMPLEX SUBUNIT 3"/>
    <property type="match status" value="1"/>
</dbReference>
<accession>A0A2V1APX5</accession>
<evidence type="ECO:0000313" key="9">
    <source>
        <dbReference type="EMBL" id="PVH19908.1"/>
    </source>
</evidence>
<evidence type="ECO:0000256" key="5">
    <source>
        <dbReference type="ARBA" id="ARBA00023242"/>
    </source>
</evidence>
<reference evidence="9 10" key="1">
    <citation type="submission" date="2017-12" db="EMBL/GenBank/DDBJ databases">
        <title>Genome Sequence of a Multidrug-Resistant Candida haemulonii Isolate from a Patient with Chronic Leg Ulcers in Israel.</title>
        <authorList>
            <person name="Chow N.A."/>
            <person name="Gade L."/>
            <person name="Batra D."/>
            <person name="Rowe L.A."/>
            <person name="Ben-Ami R."/>
            <person name="Loparev V.N."/>
            <person name="Litvintseva A.P."/>
        </authorList>
    </citation>
    <scope>NUCLEOTIDE SEQUENCE [LARGE SCALE GENOMIC DNA]</scope>
    <source>
        <strain evidence="9 10">B11899</strain>
    </source>
</reference>
<evidence type="ECO:0000259" key="8">
    <source>
        <dbReference type="Pfam" id="PF18137"/>
    </source>
</evidence>
<evidence type="ECO:0000256" key="4">
    <source>
        <dbReference type="ARBA" id="ARBA00023125"/>
    </source>
</evidence>
<evidence type="ECO:0000256" key="6">
    <source>
        <dbReference type="SAM" id="MobiDB-lite"/>
    </source>
</evidence>
<dbReference type="OrthoDB" id="10265211at2759"/>
<comment type="caution">
    <text evidence="9">The sequence shown here is derived from an EMBL/GenBank/DDBJ whole genome shotgun (WGS) entry which is preliminary data.</text>
</comment>
<feature type="compositionally biased region" description="Polar residues" evidence="6">
    <location>
        <begin position="9"/>
        <end position="20"/>
    </location>
</feature>
<gene>
    <name evidence="9" type="ORF">CXQ85_001685</name>
</gene>
<dbReference type="Pfam" id="PF07034">
    <property type="entry name" value="ORC3_N"/>
    <property type="match status" value="1"/>
</dbReference>
<evidence type="ECO:0000259" key="7">
    <source>
        <dbReference type="Pfam" id="PF07034"/>
    </source>
</evidence>
<dbReference type="GO" id="GO:0005656">
    <property type="term" value="C:nuclear pre-replicative complex"/>
    <property type="evidence" value="ECO:0007669"/>
    <property type="project" value="TreeGrafter"/>
</dbReference>
<dbReference type="PANTHER" id="PTHR12748:SF0">
    <property type="entry name" value="ORIGIN RECOGNITION COMPLEX SUBUNIT 3"/>
    <property type="match status" value="1"/>
</dbReference>
<dbReference type="AlphaFoldDB" id="A0A2V1APX5"/>
<feature type="domain" description="Origin recognition complex subunit 3 winged helix C-terminal" evidence="8">
    <location>
        <begin position="588"/>
        <end position="723"/>
    </location>
</feature>
<evidence type="ECO:0000256" key="3">
    <source>
        <dbReference type="ARBA" id="ARBA00022705"/>
    </source>
</evidence>
<feature type="compositionally biased region" description="Acidic residues" evidence="6">
    <location>
        <begin position="163"/>
        <end position="188"/>
    </location>
</feature>
<keyword evidence="4" id="KW-0238">DNA-binding</keyword>
<dbReference type="InterPro" id="IPR020795">
    <property type="entry name" value="ORC3"/>
</dbReference>
<dbReference type="EMBL" id="PKFO01000003">
    <property type="protein sequence ID" value="PVH19908.1"/>
    <property type="molecule type" value="Genomic_DNA"/>
</dbReference>
<dbReference type="GO" id="GO:0031261">
    <property type="term" value="C:DNA replication preinitiation complex"/>
    <property type="evidence" value="ECO:0007669"/>
    <property type="project" value="TreeGrafter"/>
</dbReference>
<keyword evidence="5" id="KW-0539">Nucleus</keyword>
<dbReference type="GeneID" id="37007016"/>
<dbReference type="CDD" id="cd20704">
    <property type="entry name" value="Orc3"/>
    <property type="match status" value="1"/>
</dbReference>
<dbReference type="InterPro" id="IPR040855">
    <property type="entry name" value="ORC_WH_C"/>
</dbReference>
<name>A0A2V1APX5_9ASCO</name>
<keyword evidence="3" id="KW-0235">DNA replication</keyword>
<evidence type="ECO:0000256" key="2">
    <source>
        <dbReference type="ARBA" id="ARBA00010977"/>
    </source>
</evidence>
<dbReference type="GO" id="GO:0005664">
    <property type="term" value="C:nuclear origin of replication recognition complex"/>
    <property type="evidence" value="ECO:0007669"/>
    <property type="project" value="InterPro"/>
</dbReference>
<dbReference type="GO" id="GO:0003688">
    <property type="term" value="F:DNA replication origin binding"/>
    <property type="evidence" value="ECO:0007669"/>
    <property type="project" value="TreeGrafter"/>
</dbReference>
<feature type="region of interest" description="Disordered" evidence="6">
    <location>
        <begin position="1"/>
        <end position="22"/>
    </location>
</feature>
<dbReference type="Pfam" id="PF18137">
    <property type="entry name" value="WHD_ORC"/>
    <property type="match status" value="1"/>
</dbReference>
<keyword evidence="10" id="KW-1185">Reference proteome</keyword>
<evidence type="ECO:0008006" key="11">
    <source>
        <dbReference type="Google" id="ProtNLM"/>
    </source>
</evidence>